<evidence type="ECO:0000313" key="2">
    <source>
        <dbReference type="Proteomes" id="UP001154329"/>
    </source>
</evidence>
<sequence>MVSFSETNKGIVNTEWGNRNMRTMTGYHKYVGKVCVEVLTFYRRTSDDQQRLQAVEAGFRSTVIISIAHLHARGYDNTTGSAAPGAMIRRKVNSVTDTETENTVTRETPDRNCRVYIITSPLTVITNNNMLHTLATDGRYGRGHCRLTAHRRDSGRF</sequence>
<dbReference type="AlphaFoldDB" id="A0A9P0NKF6"/>
<proteinExistence type="predicted"/>
<reference evidence="1" key="1">
    <citation type="submission" date="2022-02" db="EMBL/GenBank/DDBJ databases">
        <authorList>
            <person name="King R."/>
        </authorList>
    </citation>
    <scope>NUCLEOTIDE SEQUENCE</scope>
</reference>
<protein>
    <submittedName>
        <fullName evidence="1">Uncharacterized protein</fullName>
    </submittedName>
</protein>
<organism evidence="1 2">
    <name type="scientific">Aphis gossypii</name>
    <name type="common">Cotton aphid</name>
    <dbReference type="NCBI Taxonomy" id="80765"/>
    <lineage>
        <taxon>Eukaryota</taxon>
        <taxon>Metazoa</taxon>
        <taxon>Ecdysozoa</taxon>
        <taxon>Arthropoda</taxon>
        <taxon>Hexapoda</taxon>
        <taxon>Insecta</taxon>
        <taxon>Pterygota</taxon>
        <taxon>Neoptera</taxon>
        <taxon>Paraneoptera</taxon>
        <taxon>Hemiptera</taxon>
        <taxon>Sternorrhyncha</taxon>
        <taxon>Aphidomorpha</taxon>
        <taxon>Aphidoidea</taxon>
        <taxon>Aphididae</taxon>
        <taxon>Aphidini</taxon>
        <taxon>Aphis</taxon>
        <taxon>Aphis</taxon>
    </lineage>
</organism>
<accession>A0A9P0NKF6</accession>
<reference evidence="1" key="2">
    <citation type="submission" date="2022-10" db="EMBL/GenBank/DDBJ databases">
        <authorList>
            <consortium name="ENA_rothamsted_submissions"/>
            <consortium name="culmorum"/>
            <person name="King R."/>
        </authorList>
    </citation>
    <scope>NUCLEOTIDE SEQUENCE</scope>
</reference>
<dbReference type="Proteomes" id="UP001154329">
    <property type="component" value="Chromosome 2"/>
</dbReference>
<keyword evidence="2" id="KW-1185">Reference proteome</keyword>
<name>A0A9P0NKF6_APHGO</name>
<dbReference type="EMBL" id="OU899035">
    <property type="protein sequence ID" value="CAH1726072.1"/>
    <property type="molecule type" value="Genomic_DNA"/>
</dbReference>
<gene>
    <name evidence="1" type="ORF">APHIGO_LOCUS7025</name>
</gene>
<evidence type="ECO:0000313" key="1">
    <source>
        <dbReference type="EMBL" id="CAH1726072.1"/>
    </source>
</evidence>